<sequence>MLKQLLGKQSTKKFIYFLILLVLLYSIKSVFDLFLLTFLLAYFVDTIKTFIVDKLNDFVKINPKLVTIVIYLFIVLLLVFASVKYVPIAINQSMYLIDQVSQLKLEQFEYINQILEQVDIGKYAQMGVNSLVTGATHVGKWAFNIFISLILSLFFVLQKEEIKHFMRKFKDSKISGFYDYISYFGKSFLNSFAKVIQAQILIAVANTSLSLIGLSIIGFKSLIALGIMIFILSLIPVAGVIISLIPLGFMAFEMGGIMQVIYVLIMVAIIHAFESYILNPKLMSNKTNLPVFFTFVILIVSEHFMGAWGLLLGIPIVIFMLDMFGVDLNNNKKQIKLRFKKDKIKKDKKVEMVEV</sequence>
<proteinExistence type="inferred from homology"/>
<feature type="transmembrane region" description="Helical" evidence="6">
    <location>
        <begin position="260"/>
        <end position="279"/>
    </location>
</feature>
<dbReference type="InterPro" id="IPR002549">
    <property type="entry name" value="AI-2E-like"/>
</dbReference>
<name>A0ABT4CRK1_9CLOT</name>
<gene>
    <name evidence="7" type="ORF">OXH55_13675</name>
</gene>
<evidence type="ECO:0000256" key="6">
    <source>
        <dbReference type="SAM" id="Phobius"/>
    </source>
</evidence>
<evidence type="ECO:0000256" key="1">
    <source>
        <dbReference type="ARBA" id="ARBA00004141"/>
    </source>
</evidence>
<feature type="transmembrane region" description="Helical" evidence="6">
    <location>
        <begin position="141"/>
        <end position="158"/>
    </location>
</feature>
<dbReference type="EMBL" id="JAPQES010000005">
    <property type="protein sequence ID" value="MCY6371690.1"/>
    <property type="molecule type" value="Genomic_DNA"/>
</dbReference>
<keyword evidence="5 6" id="KW-0472">Membrane</keyword>
<dbReference type="Pfam" id="PF01594">
    <property type="entry name" value="AI-2E_transport"/>
    <property type="match status" value="1"/>
</dbReference>
<keyword evidence="8" id="KW-1185">Reference proteome</keyword>
<evidence type="ECO:0000256" key="3">
    <source>
        <dbReference type="ARBA" id="ARBA00022692"/>
    </source>
</evidence>
<organism evidence="7 8">
    <name type="scientific">Clostridium ganghwense</name>
    <dbReference type="NCBI Taxonomy" id="312089"/>
    <lineage>
        <taxon>Bacteria</taxon>
        <taxon>Bacillati</taxon>
        <taxon>Bacillota</taxon>
        <taxon>Clostridia</taxon>
        <taxon>Eubacteriales</taxon>
        <taxon>Clostridiaceae</taxon>
        <taxon>Clostridium</taxon>
    </lineage>
</organism>
<accession>A0ABT4CRK1</accession>
<feature type="transmembrane region" description="Helical" evidence="6">
    <location>
        <begin position="65"/>
        <end position="86"/>
    </location>
</feature>
<keyword evidence="3 6" id="KW-0812">Transmembrane</keyword>
<comment type="similarity">
    <text evidence="2">Belongs to the autoinducer-2 exporter (AI-2E) (TC 2.A.86) family.</text>
</comment>
<keyword evidence="4 6" id="KW-1133">Transmembrane helix</keyword>
<dbReference type="RefSeq" id="WP_268050571.1">
    <property type="nucleotide sequence ID" value="NZ_JAPQES010000005.1"/>
</dbReference>
<evidence type="ECO:0000313" key="7">
    <source>
        <dbReference type="EMBL" id="MCY6371690.1"/>
    </source>
</evidence>
<feature type="transmembrane region" description="Helical" evidence="6">
    <location>
        <begin position="14"/>
        <end position="44"/>
    </location>
</feature>
<dbReference type="PANTHER" id="PTHR21716:SF62">
    <property type="entry name" value="TRANSPORT PROTEIN YDBI-RELATED"/>
    <property type="match status" value="1"/>
</dbReference>
<evidence type="ECO:0000256" key="2">
    <source>
        <dbReference type="ARBA" id="ARBA00009773"/>
    </source>
</evidence>
<feature type="transmembrane region" description="Helical" evidence="6">
    <location>
        <begin position="223"/>
        <end position="248"/>
    </location>
</feature>
<dbReference type="Proteomes" id="UP001079657">
    <property type="component" value="Unassembled WGS sequence"/>
</dbReference>
<evidence type="ECO:0000313" key="8">
    <source>
        <dbReference type="Proteomes" id="UP001079657"/>
    </source>
</evidence>
<feature type="transmembrane region" description="Helical" evidence="6">
    <location>
        <begin position="195"/>
        <end position="217"/>
    </location>
</feature>
<comment type="caution">
    <text evidence="7">The sequence shown here is derived from an EMBL/GenBank/DDBJ whole genome shotgun (WGS) entry which is preliminary data.</text>
</comment>
<comment type="subcellular location">
    <subcellularLocation>
        <location evidence="1">Membrane</location>
        <topology evidence="1">Multi-pass membrane protein</topology>
    </subcellularLocation>
</comment>
<reference evidence="7" key="1">
    <citation type="submission" date="2022-12" db="EMBL/GenBank/DDBJ databases">
        <authorList>
            <person name="Wang J."/>
        </authorList>
    </citation>
    <scope>NUCLEOTIDE SEQUENCE</scope>
    <source>
        <strain evidence="7">HY-42-06</strain>
    </source>
</reference>
<dbReference type="PANTHER" id="PTHR21716">
    <property type="entry name" value="TRANSMEMBRANE PROTEIN"/>
    <property type="match status" value="1"/>
</dbReference>
<evidence type="ECO:0000256" key="5">
    <source>
        <dbReference type="ARBA" id="ARBA00023136"/>
    </source>
</evidence>
<feature type="transmembrane region" description="Helical" evidence="6">
    <location>
        <begin position="291"/>
        <end position="324"/>
    </location>
</feature>
<protein>
    <submittedName>
        <fullName evidence="7">AI-2E family transporter</fullName>
    </submittedName>
</protein>
<evidence type="ECO:0000256" key="4">
    <source>
        <dbReference type="ARBA" id="ARBA00022989"/>
    </source>
</evidence>